<comment type="catalytic activity">
    <reaction evidence="1 7">
        <text>Cleavage of hydrophobic, N-terminal signal or leader sequences from secreted and periplasmic proteins.</text>
        <dbReference type="EC" id="3.4.21.89"/>
    </reaction>
</comment>
<dbReference type="SUPFAM" id="SSF51306">
    <property type="entry name" value="LexA/Signal peptidase"/>
    <property type="match status" value="1"/>
</dbReference>
<keyword evidence="7" id="KW-0472">Membrane</keyword>
<dbReference type="InterPro" id="IPR036286">
    <property type="entry name" value="LexA/Signal_pep-like_sf"/>
</dbReference>
<accession>A0A839K049</accession>
<dbReference type="CDD" id="cd06530">
    <property type="entry name" value="S26_SPase_I"/>
    <property type="match status" value="1"/>
</dbReference>
<dbReference type="Gene3D" id="2.10.109.10">
    <property type="entry name" value="Umud Fragment, subunit A"/>
    <property type="match status" value="1"/>
</dbReference>
<keyword evidence="5 7" id="KW-0378">Hydrolase</keyword>
<evidence type="ECO:0000256" key="6">
    <source>
        <dbReference type="PIRSR" id="PIRSR600223-1"/>
    </source>
</evidence>
<gene>
    <name evidence="9" type="primary">lepB</name>
    <name evidence="9" type="ORF">H0486_08960</name>
</gene>
<keyword evidence="7" id="KW-0812">Transmembrane</keyword>
<evidence type="ECO:0000259" key="8">
    <source>
        <dbReference type="Pfam" id="PF10502"/>
    </source>
</evidence>
<dbReference type="AlphaFoldDB" id="A0A839K049"/>
<evidence type="ECO:0000256" key="1">
    <source>
        <dbReference type="ARBA" id="ARBA00000677"/>
    </source>
</evidence>
<feature type="domain" description="Peptidase S26" evidence="8">
    <location>
        <begin position="22"/>
        <end position="179"/>
    </location>
</feature>
<dbReference type="InterPro" id="IPR019533">
    <property type="entry name" value="Peptidase_S26"/>
</dbReference>
<name>A0A839K049_9FIRM</name>
<protein>
    <recommendedName>
        <fullName evidence="4 7">Signal peptidase I</fullName>
        <ecNumber evidence="4 7">3.4.21.89</ecNumber>
    </recommendedName>
</protein>
<dbReference type="EC" id="3.4.21.89" evidence="4 7"/>
<dbReference type="InterPro" id="IPR019758">
    <property type="entry name" value="Pept_S26A_signal_pept_1_CS"/>
</dbReference>
<keyword evidence="7" id="KW-1133">Transmembrane helix</keyword>
<evidence type="ECO:0000313" key="10">
    <source>
        <dbReference type="Proteomes" id="UP000574276"/>
    </source>
</evidence>
<dbReference type="GO" id="GO:0009003">
    <property type="term" value="F:signal peptidase activity"/>
    <property type="evidence" value="ECO:0007669"/>
    <property type="project" value="UniProtKB-EC"/>
</dbReference>
<dbReference type="RefSeq" id="WP_228352691.1">
    <property type="nucleotide sequence ID" value="NZ_JACEGA010000001.1"/>
</dbReference>
<dbReference type="EMBL" id="JACEGA010000001">
    <property type="protein sequence ID" value="MBB2183006.1"/>
    <property type="molecule type" value="Genomic_DNA"/>
</dbReference>
<evidence type="ECO:0000256" key="7">
    <source>
        <dbReference type="RuleBase" id="RU362042"/>
    </source>
</evidence>
<comment type="similarity">
    <text evidence="3 7">Belongs to the peptidase S26 family.</text>
</comment>
<evidence type="ECO:0000256" key="3">
    <source>
        <dbReference type="ARBA" id="ARBA00009370"/>
    </source>
</evidence>
<dbReference type="GO" id="GO:0004252">
    <property type="term" value="F:serine-type endopeptidase activity"/>
    <property type="evidence" value="ECO:0007669"/>
    <property type="project" value="InterPro"/>
</dbReference>
<sequence>MDFDFDKESKRPFIKKIIIEIIIWIVQIAAVIFLAYFIIYYALEKTNMIGNSMETTLKDGDSVIINKFSYRFTDPKRFDVIVFKKSGKEHSYYDIKRIIGLPGERLQLKDGLLYINGEVVEDIIQAEPMTNYGLADEEIVLEENEYFVLGDNRNNSEDSRFASIGNIRRDEIVGEAFIRLKPFNFIQKLNLKSKENNEQE</sequence>
<dbReference type="GO" id="GO:0006465">
    <property type="term" value="P:signal peptide processing"/>
    <property type="evidence" value="ECO:0007669"/>
    <property type="project" value="InterPro"/>
</dbReference>
<reference evidence="9 10" key="1">
    <citation type="submission" date="2020-07" db="EMBL/GenBank/DDBJ databases">
        <title>Characterization and genome sequencing of isolate MD1, a novel member within the family Lachnospiraceae.</title>
        <authorList>
            <person name="Rettenmaier R."/>
            <person name="Di Bello L."/>
            <person name="Zinser C."/>
            <person name="Scheitz K."/>
            <person name="Liebl W."/>
            <person name="Zverlov V."/>
        </authorList>
    </citation>
    <scope>NUCLEOTIDE SEQUENCE [LARGE SCALE GENOMIC DNA]</scope>
    <source>
        <strain evidence="9 10">MD1</strain>
    </source>
</reference>
<feature type="active site" evidence="6">
    <location>
        <position position="52"/>
    </location>
</feature>
<dbReference type="NCBIfam" id="TIGR02227">
    <property type="entry name" value="sigpep_I_bact"/>
    <property type="match status" value="1"/>
</dbReference>
<dbReference type="Proteomes" id="UP000574276">
    <property type="component" value="Unassembled WGS sequence"/>
</dbReference>
<evidence type="ECO:0000313" key="9">
    <source>
        <dbReference type="EMBL" id="MBB2183006.1"/>
    </source>
</evidence>
<evidence type="ECO:0000256" key="5">
    <source>
        <dbReference type="ARBA" id="ARBA00022801"/>
    </source>
</evidence>
<organism evidence="9 10">
    <name type="scientific">Variimorphobacter saccharofermentans</name>
    <dbReference type="NCBI Taxonomy" id="2755051"/>
    <lineage>
        <taxon>Bacteria</taxon>
        <taxon>Bacillati</taxon>
        <taxon>Bacillota</taxon>
        <taxon>Clostridia</taxon>
        <taxon>Lachnospirales</taxon>
        <taxon>Lachnospiraceae</taxon>
        <taxon>Variimorphobacter</taxon>
    </lineage>
</organism>
<dbReference type="PANTHER" id="PTHR43390:SF1">
    <property type="entry name" value="CHLOROPLAST PROCESSING PEPTIDASE"/>
    <property type="match status" value="1"/>
</dbReference>
<comment type="subcellular location">
    <subcellularLocation>
        <location evidence="2">Cell membrane</location>
        <topology evidence="2">Single-pass type II membrane protein</topology>
    </subcellularLocation>
    <subcellularLocation>
        <location evidence="7">Membrane</location>
        <topology evidence="7">Single-pass type II membrane protein</topology>
    </subcellularLocation>
</comment>
<dbReference type="Pfam" id="PF10502">
    <property type="entry name" value="Peptidase_S26"/>
    <property type="match status" value="1"/>
</dbReference>
<dbReference type="PROSITE" id="PS00760">
    <property type="entry name" value="SPASE_I_2"/>
    <property type="match status" value="1"/>
</dbReference>
<evidence type="ECO:0000256" key="4">
    <source>
        <dbReference type="ARBA" id="ARBA00013208"/>
    </source>
</evidence>
<comment type="caution">
    <text evidence="9">The sequence shown here is derived from an EMBL/GenBank/DDBJ whole genome shotgun (WGS) entry which is preliminary data.</text>
</comment>
<keyword evidence="10" id="KW-1185">Reference proteome</keyword>
<dbReference type="PROSITE" id="PS00761">
    <property type="entry name" value="SPASE_I_3"/>
    <property type="match status" value="1"/>
</dbReference>
<dbReference type="GO" id="GO:0005886">
    <property type="term" value="C:plasma membrane"/>
    <property type="evidence" value="ECO:0007669"/>
    <property type="project" value="UniProtKB-SubCell"/>
</dbReference>
<dbReference type="InterPro" id="IPR019757">
    <property type="entry name" value="Pept_S26A_signal_pept_1_Lys-AS"/>
</dbReference>
<dbReference type="InterPro" id="IPR000223">
    <property type="entry name" value="Pept_S26A_signal_pept_1"/>
</dbReference>
<feature type="active site" evidence="6">
    <location>
        <position position="96"/>
    </location>
</feature>
<dbReference type="PANTHER" id="PTHR43390">
    <property type="entry name" value="SIGNAL PEPTIDASE I"/>
    <property type="match status" value="1"/>
</dbReference>
<feature type="transmembrane region" description="Helical" evidence="7">
    <location>
        <begin position="21"/>
        <end position="43"/>
    </location>
</feature>
<proteinExistence type="inferred from homology"/>
<keyword evidence="7" id="KW-0645">Protease</keyword>
<dbReference type="PRINTS" id="PR00727">
    <property type="entry name" value="LEADERPTASE"/>
</dbReference>
<evidence type="ECO:0000256" key="2">
    <source>
        <dbReference type="ARBA" id="ARBA00004401"/>
    </source>
</evidence>